<dbReference type="InterPro" id="IPR003593">
    <property type="entry name" value="AAA+_ATPase"/>
</dbReference>
<evidence type="ECO:0000313" key="7">
    <source>
        <dbReference type="Proteomes" id="UP000093898"/>
    </source>
</evidence>
<sequence length="274" mass="29110">MTGAFAAESVSWSAGGRLVIDAVSLTVADGETLGLLGPNGAGKSSLLRLLAGLRHPDTGAVLLDGRPLGDQSRRAVAQRVAVVEQQVSTELDLTVEQIVRLGRIPHRGIWSGDSAADHRAVERALEQTETTAMRDRDWRTLSGGEQQRVQIARALAQEPRELLLDEPTNHLDIRHQFELLELIRALPVTAVVTLHDLTLAALFCDRLVVLDKGRVVAAGTPAEVLTAELISAVYGVAARVIPDGAGDGRPSIQLLPPSVHQGPKLPTGGTTSVT</sequence>
<dbReference type="Gene3D" id="3.40.50.300">
    <property type="entry name" value="P-loop containing nucleotide triphosphate hydrolases"/>
    <property type="match status" value="1"/>
</dbReference>
<comment type="caution">
    <text evidence="6">The sequence shown here is derived from an EMBL/GenBank/DDBJ whole genome shotgun (WGS) entry which is preliminary data.</text>
</comment>
<dbReference type="STRING" id="56689.GCA_001291445_02787"/>
<dbReference type="InterPro" id="IPR017871">
    <property type="entry name" value="ABC_transporter-like_CS"/>
</dbReference>
<dbReference type="InterPro" id="IPR003439">
    <property type="entry name" value="ABC_transporter-like_ATP-bd"/>
</dbReference>
<dbReference type="OrthoDB" id="3579586at2"/>
<name>A0A1A3H3E2_MYCMU</name>
<keyword evidence="1" id="KW-0813">Transport</keyword>
<accession>A0A1A3H3E2</accession>
<dbReference type="PROSITE" id="PS00211">
    <property type="entry name" value="ABC_TRANSPORTER_1"/>
    <property type="match status" value="1"/>
</dbReference>
<dbReference type="CDD" id="cd03214">
    <property type="entry name" value="ABC_Iron-Siderophores_B12_Hemin"/>
    <property type="match status" value="1"/>
</dbReference>
<feature type="domain" description="ABC transporter" evidence="5">
    <location>
        <begin position="5"/>
        <end position="237"/>
    </location>
</feature>
<keyword evidence="2" id="KW-0547">Nucleotide-binding</keyword>
<evidence type="ECO:0000256" key="3">
    <source>
        <dbReference type="ARBA" id="ARBA00022840"/>
    </source>
</evidence>
<dbReference type="PROSITE" id="PS50893">
    <property type="entry name" value="ABC_TRANSPORTER_2"/>
    <property type="match status" value="1"/>
</dbReference>
<dbReference type="Pfam" id="PF00005">
    <property type="entry name" value="ABC_tran"/>
    <property type="match status" value="1"/>
</dbReference>
<gene>
    <name evidence="6" type="ORF">A5630_19915</name>
</gene>
<reference evidence="6 7" key="1">
    <citation type="submission" date="2016-06" db="EMBL/GenBank/DDBJ databases">
        <authorList>
            <person name="Kjaerup R.B."/>
            <person name="Dalgaard T.S."/>
            <person name="Juul-Madsen H.R."/>
        </authorList>
    </citation>
    <scope>NUCLEOTIDE SEQUENCE [LARGE SCALE GENOMIC DNA]</scope>
    <source>
        <strain evidence="6 7">1127319.6</strain>
    </source>
</reference>
<evidence type="ECO:0000256" key="4">
    <source>
        <dbReference type="SAM" id="MobiDB-lite"/>
    </source>
</evidence>
<protein>
    <submittedName>
        <fullName evidence="6">Histidinol phosphatase</fullName>
    </submittedName>
</protein>
<dbReference type="SMART" id="SM00382">
    <property type="entry name" value="AAA"/>
    <property type="match status" value="1"/>
</dbReference>
<evidence type="ECO:0000259" key="5">
    <source>
        <dbReference type="PROSITE" id="PS50893"/>
    </source>
</evidence>
<dbReference type="EMBL" id="LZLC01000092">
    <property type="protein sequence ID" value="OBJ42802.1"/>
    <property type="molecule type" value="Genomic_DNA"/>
</dbReference>
<organism evidence="6 7">
    <name type="scientific">Mycolicibacterium mucogenicum</name>
    <name type="common">Mycobacterium mucogenicum</name>
    <dbReference type="NCBI Taxonomy" id="56689"/>
    <lineage>
        <taxon>Bacteria</taxon>
        <taxon>Bacillati</taxon>
        <taxon>Actinomycetota</taxon>
        <taxon>Actinomycetes</taxon>
        <taxon>Mycobacteriales</taxon>
        <taxon>Mycobacteriaceae</taxon>
        <taxon>Mycolicibacterium</taxon>
    </lineage>
</organism>
<feature type="region of interest" description="Disordered" evidence="4">
    <location>
        <begin position="251"/>
        <end position="274"/>
    </location>
</feature>
<dbReference type="AlphaFoldDB" id="A0A1A3H3E2"/>
<dbReference type="PANTHER" id="PTHR42794:SF2">
    <property type="entry name" value="ABC TRANSPORTER ATP-BINDING PROTEIN"/>
    <property type="match status" value="1"/>
</dbReference>
<keyword evidence="3" id="KW-0067">ATP-binding</keyword>
<evidence type="ECO:0000256" key="2">
    <source>
        <dbReference type="ARBA" id="ARBA00022741"/>
    </source>
</evidence>
<dbReference type="GO" id="GO:0016887">
    <property type="term" value="F:ATP hydrolysis activity"/>
    <property type="evidence" value="ECO:0007669"/>
    <property type="project" value="InterPro"/>
</dbReference>
<dbReference type="PANTHER" id="PTHR42794">
    <property type="entry name" value="HEMIN IMPORT ATP-BINDING PROTEIN HMUV"/>
    <property type="match status" value="1"/>
</dbReference>
<dbReference type="Proteomes" id="UP000093898">
    <property type="component" value="Unassembled WGS sequence"/>
</dbReference>
<dbReference type="RefSeq" id="WP_064980442.1">
    <property type="nucleotide sequence ID" value="NZ_LZLC01000092.1"/>
</dbReference>
<evidence type="ECO:0000256" key="1">
    <source>
        <dbReference type="ARBA" id="ARBA00022448"/>
    </source>
</evidence>
<dbReference type="SUPFAM" id="SSF52540">
    <property type="entry name" value="P-loop containing nucleoside triphosphate hydrolases"/>
    <property type="match status" value="1"/>
</dbReference>
<dbReference type="InterPro" id="IPR027417">
    <property type="entry name" value="P-loop_NTPase"/>
</dbReference>
<proteinExistence type="predicted"/>
<dbReference type="FunFam" id="3.40.50.300:FF:000134">
    <property type="entry name" value="Iron-enterobactin ABC transporter ATP-binding protein"/>
    <property type="match status" value="1"/>
</dbReference>
<dbReference type="GO" id="GO:0005524">
    <property type="term" value="F:ATP binding"/>
    <property type="evidence" value="ECO:0007669"/>
    <property type="project" value="UniProtKB-KW"/>
</dbReference>
<evidence type="ECO:0000313" key="6">
    <source>
        <dbReference type="EMBL" id="OBJ42802.1"/>
    </source>
</evidence>